<comment type="similarity">
    <text evidence="1 12">Belongs to the Nth/MutY family.</text>
</comment>
<dbReference type="Gene3D" id="1.10.1670.10">
    <property type="entry name" value="Helix-hairpin-Helix base-excision DNA repair enzymes (C-terminal)"/>
    <property type="match status" value="1"/>
</dbReference>
<keyword evidence="7 12" id="KW-0411">Iron-sulfur</keyword>
<dbReference type="InterPro" id="IPR000445">
    <property type="entry name" value="HhH_motif"/>
</dbReference>
<keyword evidence="3 12" id="KW-0479">Metal-binding</keyword>
<dbReference type="InterPro" id="IPR003651">
    <property type="entry name" value="Endonuclease3_FeS-loop_motif"/>
</dbReference>
<dbReference type="SMART" id="SM00478">
    <property type="entry name" value="ENDO3c"/>
    <property type="match status" value="1"/>
</dbReference>
<dbReference type="Proteomes" id="UP001172911">
    <property type="component" value="Unassembled WGS sequence"/>
</dbReference>
<dbReference type="Pfam" id="PF00730">
    <property type="entry name" value="HhH-GPD"/>
    <property type="match status" value="1"/>
</dbReference>
<accession>A0AAW7ZGV2</accession>
<dbReference type="InterPro" id="IPR004035">
    <property type="entry name" value="Endouclease-III_FeS-bd_BS"/>
</dbReference>
<evidence type="ECO:0000313" key="15">
    <source>
        <dbReference type="Proteomes" id="UP001172911"/>
    </source>
</evidence>
<dbReference type="FunFam" id="1.10.340.30:FF:000001">
    <property type="entry name" value="Endonuclease III"/>
    <property type="match status" value="1"/>
</dbReference>
<evidence type="ECO:0000256" key="3">
    <source>
        <dbReference type="ARBA" id="ARBA00022723"/>
    </source>
</evidence>
<comment type="cofactor">
    <cofactor evidence="12">
        <name>[4Fe-4S] cluster</name>
        <dbReference type="ChEBI" id="CHEBI:49883"/>
    </cofactor>
    <text evidence="12">Binds 1 [4Fe-4S] cluster.</text>
</comment>
<feature type="binding site" evidence="12">
    <location>
        <position position="201"/>
    </location>
    <ligand>
        <name>[4Fe-4S] cluster</name>
        <dbReference type="ChEBI" id="CHEBI:49883"/>
    </ligand>
</feature>
<dbReference type="EC" id="4.2.99.18" evidence="12"/>
<dbReference type="PROSITE" id="PS00764">
    <property type="entry name" value="ENDONUCLEASE_III_1"/>
    <property type="match status" value="1"/>
</dbReference>
<evidence type="ECO:0000256" key="10">
    <source>
        <dbReference type="ARBA" id="ARBA00023239"/>
    </source>
</evidence>
<reference evidence="14" key="2">
    <citation type="submission" date="2023-03" db="EMBL/GenBank/DDBJ databases">
        <authorList>
            <person name="Zhang Z."/>
        </authorList>
    </citation>
    <scope>NUCLEOTIDE SEQUENCE</scope>
    <source>
        <strain evidence="14">DSA</strain>
    </source>
</reference>
<evidence type="ECO:0000256" key="12">
    <source>
        <dbReference type="HAMAP-Rule" id="MF_00942"/>
    </source>
</evidence>
<evidence type="ECO:0000256" key="7">
    <source>
        <dbReference type="ARBA" id="ARBA00023014"/>
    </source>
</evidence>
<proteinExistence type="inferred from homology"/>
<dbReference type="GO" id="GO:0003677">
    <property type="term" value="F:DNA binding"/>
    <property type="evidence" value="ECO:0007669"/>
    <property type="project" value="UniProtKB-UniRule"/>
</dbReference>
<dbReference type="Gene3D" id="1.10.340.30">
    <property type="entry name" value="Hypothetical protein, domain 2"/>
    <property type="match status" value="1"/>
</dbReference>
<dbReference type="PROSITE" id="PS01155">
    <property type="entry name" value="ENDONUCLEASE_III_2"/>
    <property type="match status" value="1"/>
</dbReference>
<dbReference type="SUPFAM" id="SSF48150">
    <property type="entry name" value="DNA-glycosylase"/>
    <property type="match status" value="1"/>
</dbReference>
<dbReference type="CDD" id="cd00056">
    <property type="entry name" value="ENDO3c"/>
    <property type="match status" value="1"/>
</dbReference>
<evidence type="ECO:0000256" key="9">
    <source>
        <dbReference type="ARBA" id="ARBA00023204"/>
    </source>
</evidence>
<evidence type="ECO:0000256" key="11">
    <source>
        <dbReference type="ARBA" id="ARBA00023295"/>
    </source>
</evidence>
<dbReference type="Pfam" id="PF00633">
    <property type="entry name" value="HHH"/>
    <property type="match status" value="1"/>
</dbReference>
<organism evidence="14 15">
    <name type="scientific">Desulforamulus aquiferis</name>
    <dbReference type="NCBI Taxonomy" id="1397668"/>
    <lineage>
        <taxon>Bacteria</taxon>
        <taxon>Bacillati</taxon>
        <taxon>Bacillota</taxon>
        <taxon>Clostridia</taxon>
        <taxon>Eubacteriales</taxon>
        <taxon>Peptococcaceae</taxon>
        <taxon>Desulforamulus</taxon>
    </lineage>
</organism>
<feature type="binding site" evidence="12">
    <location>
        <position position="207"/>
    </location>
    <ligand>
        <name>[4Fe-4S] cluster</name>
        <dbReference type="ChEBI" id="CHEBI:49883"/>
    </ligand>
</feature>
<dbReference type="InterPro" id="IPR023170">
    <property type="entry name" value="HhH_base_excis_C"/>
</dbReference>
<keyword evidence="6 12" id="KW-0408">Iron</keyword>
<dbReference type="FunFam" id="1.10.1670.10:FF:000001">
    <property type="entry name" value="Endonuclease III"/>
    <property type="match status" value="1"/>
</dbReference>
<dbReference type="GO" id="GO:0019104">
    <property type="term" value="F:DNA N-glycosylase activity"/>
    <property type="evidence" value="ECO:0007669"/>
    <property type="project" value="UniProtKB-UniRule"/>
</dbReference>
<keyword evidence="2 12" id="KW-0004">4Fe-4S</keyword>
<evidence type="ECO:0000256" key="5">
    <source>
        <dbReference type="ARBA" id="ARBA00022801"/>
    </source>
</evidence>
<reference evidence="14" key="1">
    <citation type="journal article" date="2023" name="J. Hazard. Mater.">
        <title>Anaerobic biodegradation of pyrene and benzo[a]pyrene by a new sulfate-reducing Desulforamulus aquiferis strain DSA.</title>
        <authorList>
            <person name="Zhang Z."/>
            <person name="Sun J."/>
            <person name="Gong X."/>
            <person name="Wang C."/>
            <person name="Wang H."/>
        </authorList>
    </citation>
    <scope>NUCLEOTIDE SEQUENCE</scope>
    <source>
        <strain evidence="14">DSA</strain>
    </source>
</reference>
<evidence type="ECO:0000256" key="1">
    <source>
        <dbReference type="ARBA" id="ARBA00008343"/>
    </source>
</evidence>
<keyword evidence="5 12" id="KW-0378">Hydrolase</keyword>
<protein>
    <recommendedName>
        <fullName evidence="12">Endonuclease III</fullName>
        <ecNumber evidence="12">4.2.99.18</ecNumber>
    </recommendedName>
    <alternativeName>
        <fullName evidence="12">DNA-(apurinic or apyrimidinic site) lyase</fullName>
    </alternativeName>
</protein>
<dbReference type="PIRSF" id="PIRSF001435">
    <property type="entry name" value="Nth"/>
    <property type="match status" value="1"/>
</dbReference>
<dbReference type="InterPro" id="IPR003265">
    <property type="entry name" value="HhH-GPD_domain"/>
</dbReference>
<keyword evidence="15" id="KW-1185">Reference proteome</keyword>
<dbReference type="InterPro" id="IPR011257">
    <property type="entry name" value="DNA_glycosylase"/>
</dbReference>
<feature type="binding site" evidence="12">
    <location>
        <position position="191"/>
    </location>
    <ligand>
        <name>[4Fe-4S] cluster</name>
        <dbReference type="ChEBI" id="CHEBI:49883"/>
    </ligand>
</feature>
<keyword evidence="4 12" id="KW-0227">DNA damage</keyword>
<dbReference type="EMBL" id="JARPTC010000021">
    <property type="protein sequence ID" value="MDO7788470.1"/>
    <property type="molecule type" value="Genomic_DNA"/>
</dbReference>
<dbReference type="HAMAP" id="MF_00942">
    <property type="entry name" value="Nth"/>
    <property type="match status" value="1"/>
</dbReference>
<keyword evidence="10 12" id="KW-0456">Lyase</keyword>
<dbReference type="GO" id="GO:0006285">
    <property type="term" value="P:base-excision repair, AP site formation"/>
    <property type="evidence" value="ECO:0007669"/>
    <property type="project" value="TreeGrafter"/>
</dbReference>
<comment type="function">
    <text evidence="12">DNA repair enzyme that has both DNA N-glycosylase activity and AP-lyase activity. The DNA N-glycosylase activity releases various damaged pyrimidines from DNA by cleaving the N-glycosidic bond, leaving an AP (apurinic/apyrimidinic) site. The AP-lyase activity cleaves the phosphodiester bond 3' to the AP site by a beta-elimination, leaving a 3'-terminal unsaturated sugar and a product with a terminal 5'-phosphate.</text>
</comment>
<dbReference type="InterPro" id="IPR004036">
    <property type="entry name" value="Endonuclease-III-like_CS2"/>
</dbReference>
<keyword evidence="8 12" id="KW-0238">DNA-binding</keyword>
<evidence type="ECO:0000256" key="8">
    <source>
        <dbReference type="ARBA" id="ARBA00023125"/>
    </source>
</evidence>
<evidence type="ECO:0000256" key="2">
    <source>
        <dbReference type="ARBA" id="ARBA00022485"/>
    </source>
</evidence>
<comment type="catalytic activity">
    <reaction evidence="12">
        <text>2'-deoxyribonucleotide-(2'-deoxyribose 5'-phosphate)-2'-deoxyribonucleotide-DNA = a 3'-end 2'-deoxyribonucleotide-(2,3-dehydro-2,3-deoxyribose 5'-phosphate)-DNA + a 5'-end 5'-phospho-2'-deoxyribonucleoside-DNA + H(+)</text>
        <dbReference type="Rhea" id="RHEA:66592"/>
        <dbReference type="Rhea" id="RHEA-COMP:13180"/>
        <dbReference type="Rhea" id="RHEA-COMP:16897"/>
        <dbReference type="Rhea" id="RHEA-COMP:17067"/>
        <dbReference type="ChEBI" id="CHEBI:15378"/>
        <dbReference type="ChEBI" id="CHEBI:136412"/>
        <dbReference type="ChEBI" id="CHEBI:157695"/>
        <dbReference type="ChEBI" id="CHEBI:167181"/>
        <dbReference type="EC" id="4.2.99.18"/>
    </reaction>
</comment>
<dbReference type="AlphaFoldDB" id="A0AAW7ZGV2"/>
<dbReference type="GO" id="GO:0046872">
    <property type="term" value="F:metal ion binding"/>
    <property type="evidence" value="ECO:0007669"/>
    <property type="project" value="UniProtKB-KW"/>
</dbReference>
<evidence type="ECO:0000313" key="14">
    <source>
        <dbReference type="EMBL" id="MDO7788470.1"/>
    </source>
</evidence>
<evidence type="ECO:0000256" key="6">
    <source>
        <dbReference type="ARBA" id="ARBA00023004"/>
    </source>
</evidence>
<keyword evidence="14" id="KW-0540">Nuclease</keyword>
<dbReference type="SMART" id="SM00525">
    <property type="entry name" value="FES"/>
    <property type="match status" value="1"/>
</dbReference>
<dbReference type="GO" id="GO:0051539">
    <property type="term" value="F:4 iron, 4 sulfur cluster binding"/>
    <property type="evidence" value="ECO:0007669"/>
    <property type="project" value="UniProtKB-UniRule"/>
</dbReference>
<gene>
    <name evidence="12 14" type="primary">nth</name>
    <name evidence="14" type="ORF">P6N53_14675</name>
</gene>
<dbReference type="PANTHER" id="PTHR10359">
    <property type="entry name" value="A/G-SPECIFIC ADENINE GLYCOSYLASE/ENDONUCLEASE III"/>
    <property type="match status" value="1"/>
</dbReference>
<name>A0AAW7ZGV2_9FIRM</name>
<feature type="domain" description="HhH-GPD" evidence="13">
    <location>
        <begin position="42"/>
        <end position="189"/>
    </location>
</feature>
<dbReference type="PANTHER" id="PTHR10359:SF18">
    <property type="entry name" value="ENDONUCLEASE III"/>
    <property type="match status" value="1"/>
</dbReference>
<evidence type="ECO:0000256" key="4">
    <source>
        <dbReference type="ARBA" id="ARBA00022763"/>
    </source>
</evidence>
<feature type="binding site" evidence="12">
    <location>
        <position position="198"/>
    </location>
    <ligand>
        <name>[4Fe-4S] cluster</name>
        <dbReference type="ChEBI" id="CHEBI:49883"/>
    </ligand>
</feature>
<keyword evidence="9 12" id="KW-0234">DNA repair</keyword>
<dbReference type="RefSeq" id="WP_304544437.1">
    <property type="nucleotide sequence ID" value="NZ_JARPTC010000021.1"/>
</dbReference>
<keyword evidence="11 12" id="KW-0326">Glycosidase</keyword>
<dbReference type="InterPro" id="IPR005759">
    <property type="entry name" value="Nth"/>
</dbReference>
<sequence length="217" mass="24207">MANKETVKRAQMIMGKLSELYPDAATELEFSTSFELLIAVILSAQCTDVQVNKITKKLFKNYSTPGDFAGLTPEQLALEIKGCGLFRNKSRFIVDTSKIILERYQGQVPDKREDLEKLPGVGRKTANVVLGVAFGQSTFPVDTHVHRLAQRWGLSNGKGPEQSEKDLCQVFPEALWQRLHHQMILHGRRICLARSPRCELCGLIEVCPSANNKGAPK</sequence>
<evidence type="ECO:0000259" key="13">
    <source>
        <dbReference type="SMART" id="SM00478"/>
    </source>
</evidence>
<dbReference type="NCBIfam" id="TIGR01083">
    <property type="entry name" value="nth"/>
    <property type="match status" value="1"/>
</dbReference>
<keyword evidence="14" id="KW-0255">Endonuclease</keyword>
<comment type="caution">
    <text evidence="14">The sequence shown here is derived from an EMBL/GenBank/DDBJ whole genome shotgun (WGS) entry which is preliminary data.</text>
</comment>
<dbReference type="GO" id="GO:0140078">
    <property type="term" value="F:class I DNA-(apurinic or apyrimidinic site) endonuclease activity"/>
    <property type="evidence" value="ECO:0007669"/>
    <property type="project" value="UniProtKB-EC"/>
</dbReference>